<feature type="compositionally biased region" description="Polar residues" evidence="1">
    <location>
        <begin position="791"/>
        <end position="842"/>
    </location>
</feature>
<feature type="region of interest" description="Disordered" evidence="1">
    <location>
        <begin position="330"/>
        <end position="357"/>
    </location>
</feature>
<feature type="compositionally biased region" description="Basic and acidic residues" evidence="1">
    <location>
        <begin position="586"/>
        <end position="605"/>
    </location>
</feature>
<feature type="compositionally biased region" description="Polar residues" evidence="1">
    <location>
        <begin position="561"/>
        <end position="575"/>
    </location>
</feature>
<accession>A0A3S1BAG2</accession>
<feature type="region of interest" description="Disordered" evidence="1">
    <location>
        <begin position="476"/>
        <end position="509"/>
    </location>
</feature>
<feature type="region of interest" description="Disordered" evidence="1">
    <location>
        <begin position="692"/>
        <end position="858"/>
    </location>
</feature>
<comment type="caution">
    <text evidence="3">The sequence shown here is derived from an EMBL/GenBank/DDBJ whole genome shotgun (WGS) entry which is preliminary data.</text>
</comment>
<feature type="region of interest" description="Disordered" evidence="1">
    <location>
        <begin position="554"/>
        <end position="621"/>
    </location>
</feature>
<feature type="compositionally biased region" description="Polar residues" evidence="1">
    <location>
        <begin position="697"/>
        <end position="768"/>
    </location>
</feature>
<sequence length="883" mass="95121">MAIVKIVLVVFVLVKKGHLTPGPKKKLGKSKAGTKGPSASLPQIESPRKKLKPKESPLQSKKNDANPIKRKSKPVKEESESSASKVKKSCLLHKETQEATEGKASKHVTFERCVDNSAQDSSPSKILSIEDEKDSSLNTIHGNCMHTNIVVDSSASDKAQDSLSNKAQDSLSNKAQDSLSNIALQEDLNDSSLNTFPENCMHTNIVVDSSALDKAQDSLSNKAQDSLSNIASQEDVNDSSLITFPENGTHSNTVASDDSQSGATPDQTSELAANHHDPIRGHRPGKKPMYRGHADWSREFQPVGQPKFKHTFSADTNGLYPRLCLDSEPETNVRHGVEKQSGSEPENVGSKESFSPALLSESVRTRLASTQPRLVVSRSDPLAEGSGSTALAGARNPAVAAIASTTSSDNPASLDSEEAEVGSALDISELRTTSKALAAITDPPASKIYVNDNSTATVKTLAAAALAQKLRNAFASRGTQPQKTKFHEDPTSLQIPTEDAPKPNTLVLPQPKQNSVTVRRIIVNDYSSSPSTLGKKGLPCRGTKIQTVIVRRLPSHPPSVVSDSNSACIKSQAGSDLQRDPAPGESEVKDRPYSDSDRMPDHFKGGEGLSSGAKSNTVRQSALKRVKKENCGNIFDNVFEPSEPPTLQRIELESTHFTGHSTQADSEVDRAVPVLKMYQADGMEEQESLPKHYDNGVTVNNKEQSSHLSHGVNYSKQSSQLSDYVHNSEQGSNLSNCVNDNEQNSHLLNGHSNKYDTQNNNPRSQSVAEGQHFEHSGALQHHDHLSDSDPQHTAGNQQHTAGNQHHTAGNQQHTAGNQQHTAGNQQHTAGNQQHTAGNQQHTHPPDVAGLDQGAVLVASPRGDYEPVVFDHPYCQASDDDLTS</sequence>
<feature type="chain" id="PRO_5018738398" evidence="2">
    <location>
        <begin position="20"/>
        <end position="883"/>
    </location>
</feature>
<feature type="compositionally biased region" description="Basic residues" evidence="1">
    <location>
        <begin position="281"/>
        <end position="290"/>
    </location>
</feature>
<evidence type="ECO:0000256" key="2">
    <source>
        <dbReference type="SAM" id="SignalP"/>
    </source>
</evidence>
<evidence type="ECO:0000313" key="4">
    <source>
        <dbReference type="Proteomes" id="UP000271974"/>
    </source>
</evidence>
<feature type="compositionally biased region" description="Polar residues" evidence="1">
    <location>
        <begin position="240"/>
        <end position="271"/>
    </location>
</feature>
<feature type="region of interest" description="Disordered" evidence="1">
    <location>
        <begin position="240"/>
        <end position="292"/>
    </location>
</feature>
<feature type="signal peptide" evidence="2">
    <location>
        <begin position="1"/>
        <end position="19"/>
    </location>
</feature>
<dbReference type="EMBL" id="RQTK01000445">
    <property type="protein sequence ID" value="RUS79535.1"/>
    <property type="molecule type" value="Genomic_DNA"/>
</dbReference>
<gene>
    <name evidence="3" type="ORF">EGW08_012703</name>
</gene>
<reference evidence="3 4" key="1">
    <citation type="submission" date="2019-01" db="EMBL/GenBank/DDBJ databases">
        <title>A draft genome assembly of the solar-powered sea slug Elysia chlorotica.</title>
        <authorList>
            <person name="Cai H."/>
            <person name="Li Q."/>
            <person name="Fang X."/>
            <person name="Li J."/>
            <person name="Curtis N.E."/>
            <person name="Altenburger A."/>
            <person name="Shibata T."/>
            <person name="Feng M."/>
            <person name="Maeda T."/>
            <person name="Schwartz J.A."/>
            <person name="Shigenobu S."/>
            <person name="Lundholm N."/>
            <person name="Nishiyama T."/>
            <person name="Yang H."/>
            <person name="Hasebe M."/>
            <person name="Li S."/>
            <person name="Pierce S.K."/>
            <person name="Wang J."/>
        </authorList>
    </citation>
    <scope>NUCLEOTIDE SEQUENCE [LARGE SCALE GENOMIC DNA]</scope>
    <source>
        <strain evidence="3">EC2010</strain>
        <tissue evidence="3">Whole organism of an adult</tissue>
    </source>
</reference>
<evidence type="ECO:0000313" key="3">
    <source>
        <dbReference type="EMBL" id="RUS79535.1"/>
    </source>
</evidence>
<feature type="region of interest" description="Disordered" evidence="1">
    <location>
        <begin position="19"/>
        <end position="91"/>
    </location>
</feature>
<name>A0A3S1BAG2_ELYCH</name>
<organism evidence="3 4">
    <name type="scientific">Elysia chlorotica</name>
    <name type="common">Eastern emerald elysia</name>
    <name type="synonym">Sea slug</name>
    <dbReference type="NCBI Taxonomy" id="188477"/>
    <lineage>
        <taxon>Eukaryota</taxon>
        <taxon>Metazoa</taxon>
        <taxon>Spiralia</taxon>
        <taxon>Lophotrochozoa</taxon>
        <taxon>Mollusca</taxon>
        <taxon>Gastropoda</taxon>
        <taxon>Heterobranchia</taxon>
        <taxon>Euthyneura</taxon>
        <taxon>Panpulmonata</taxon>
        <taxon>Sacoglossa</taxon>
        <taxon>Placobranchoidea</taxon>
        <taxon>Plakobranchidae</taxon>
        <taxon>Elysia</taxon>
    </lineage>
</organism>
<protein>
    <submittedName>
        <fullName evidence="3">Uncharacterized protein</fullName>
    </submittedName>
</protein>
<keyword evidence="4" id="KW-1185">Reference proteome</keyword>
<dbReference type="Proteomes" id="UP000271974">
    <property type="component" value="Unassembled WGS sequence"/>
</dbReference>
<evidence type="ECO:0000256" key="1">
    <source>
        <dbReference type="SAM" id="MobiDB-lite"/>
    </source>
</evidence>
<feature type="compositionally biased region" description="Basic and acidic residues" evidence="1">
    <location>
        <begin position="771"/>
        <end position="790"/>
    </location>
</feature>
<proteinExistence type="predicted"/>
<keyword evidence="2" id="KW-0732">Signal</keyword>
<dbReference type="AlphaFoldDB" id="A0A3S1BAG2"/>
<dbReference type="OrthoDB" id="10684960at2759"/>
<feature type="compositionally biased region" description="Basic residues" evidence="1">
    <location>
        <begin position="19"/>
        <end position="29"/>
    </location>
</feature>
<feature type="region of interest" description="Disordered" evidence="1">
    <location>
        <begin position="864"/>
        <end position="883"/>
    </location>
</feature>